<dbReference type="Gene3D" id="2.40.30.10">
    <property type="entry name" value="Translation factors"/>
    <property type="match status" value="1"/>
</dbReference>
<dbReference type="PROSITE" id="PS51722">
    <property type="entry name" value="G_TR_2"/>
    <property type="match status" value="1"/>
</dbReference>
<keyword evidence="3" id="KW-0496">Mitochondrion</keyword>
<sequence length="408" mass="45704">MHLPLKTSIFLRRLKYLFVHPWMRCRVIHTSLRRQNDTDHEVMSKIRNIGVIAHIDAGKTTTTERMLYYSGFSKYLGDVDRGNTVMDYMEQERDRGITITSAAITFNWEGHKINLIDTPGHVDFTVEVERSLRVLDGAVTVLDASAGVEAQTLTVWRQADHYHIPRLVYLNKMDKSTASLDLCLASLRNKLHVEPLVLNLPVGTGKEFVGVQDLVHMNFIEWSSASKDGSVFKKTPIDLQKSSKSTEEFLKARTDLIGQLADVDEHIADLVLSDTKIECFTAQDIISAIRSAVIKQKLVPVLCGSSLKNKAVQPLLDAITLYLPSPLDINYGFAKYYGSHLCALAFKVTHDVQRGPLAFVRIYSGVLKSGAQILILIVPPMRGVAGCLKYMLMNFMMCPVLLLATLLQ</sequence>
<dbReference type="PANTHER" id="PTHR43261">
    <property type="entry name" value="TRANSLATION ELONGATION FACTOR G-RELATED"/>
    <property type="match status" value="1"/>
</dbReference>
<dbReference type="GO" id="GO:0032543">
    <property type="term" value="P:mitochondrial translation"/>
    <property type="evidence" value="ECO:0007669"/>
    <property type="project" value="TreeGrafter"/>
</dbReference>
<dbReference type="InterPro" id="IPR009000">
    <property type="entry name" value="Transl_B-barrel_sf"/>
</dbReference>
<gene>
    <name evidence="6" type="primary">ORF99351</name>
</gene>
<dbReference type="SUPFAM" id="SSF50447">
    <property type="entry name" value="Translation proteins"/>
    <property type="match status" value="1"/>
</dbReference>
<dbReference type="InterPro" id="IPR005225">
    <property type="entry name" value="Small_GTP-bd"/>
</dbReference>
<reference evidence="6" key="1">
    <citation type="submission" date="2014-12" db="EMBL/GenBank/DDBJ databases">
        <title>Insight into the proteome of Arion vulgaris.</title>
        <authorList>
            <person name="Aradska J."/>
            <person name="Bulat T."/>
            <person name="Smidak R."/>
            <person name="Sarate P."/>
            <person name="Gangsoo J."/>
            <person name="Sialana F."/>
            <person name="Bilban M."/>
            <person name="Lubec G."/>
        </authorList>
    </citation>
    <scope>NUCLEOTIDE SEQUENCE</scope>
    <source>
        <tissue evidence="6">Skin</tissue>
    </source>
</reference>
<dbReference type="SUPFAM" id="SSF52540">
    <property type="entry name" value="P-loop containing nucleoside triphosphate hydrolases"/>
    <property type="match status" value="1"/>
</dbReference>
<dbReference type="Pfam" id="PF00009">
    <property type="entry name" value="GTP_EFTU"/>
    <property type="match status" value="1"/>
</dbReference>
<dbReference type="NCBIfam" id="TIGR00231">
    <property type="entry name" value="small_GTP"/>
    <property type="match status" value="1"/>
</dbReference>
<name>A0A0B7A8G0_9EUPU</name>
<proteinExistence type="predicted"/>
<dbReference type="CDD" id="cd01886">
    <property type="entry name" value="EF-G"/>
    <property type="match status" value="1"/>
</dbReference>
<keyword evidence="4" id="KW-0342">GTP-binding</keyword>
<dbReference type="FunFam" id="3.40.50.300:FF:000514">
    <property type="entry name" value="Ribosome-releasing factor 2, mitochondrial"/>
    <property type="match status" value="1"/>
</dbReference>
<dbReference type="InterPro" id="IPR027417">
    <property type="entry name" value="P-loop_NTPase"/>
</dbReference>
<evidence type="ECO:0000256" key="4">
    <source>
        <dbReference type="ARBA" id="ARBA00023134"/>
    </source>
</evidence>
<organism evidence="6">
    <name type="scientific">Arion vulgaris</name>
    <dbReference type="NCBI Taxonomy" id="1028688"/>
    <lineage>
        <taxon>Eukaryota</taxon>
        <taxon>Metazoa</taxon>
        <taxon>Spiralia</taxon>
        <taxon>Lophotrochozoa</taxon>
        <taxon>Mollusca</taxon>
        <taxon>Gastropoda</taxon>
        <taxon>Heterobranchia</taxon>
        <taxon>Euthyneura</taxon>
        <taxon>Panpulmonata</taxon>
        <taxon>Eupulmonata</taxon>
        <taxon>Stylommatophora</taxon>
        <taxon>Helicina</taxon>
        <taxon>Arionoidea</taxon>
        <taxon>Arionidae</taxon>
        <taxon>Arion</taxon>
    </lineage>
</organism>
<feature type="domain" description="Tr-type G" evidence="5">
    <location>
        <begin position="44"/>
        <end position="327"/>
    </location>
</feature>
<dbReference type="InterPro" id="IPR000795">
    <property type="entry name" value="T_Tr_GTP-bd_dom"/>
</dbReference>
<dbReference type="Gene3D" id="3.40.50.300">
    <property type="entry name" value="P-loop containing nucleotide triphosphate hydrolases"/>
    <property type="match status" value="1"/>
</dbReference>
<dbReference type="GO" id="GO:0005759">
    <property type="term" value="C:mitochondrial matrix"/>
    <property type="evidence" value="ECO:0007669"/>
    <property type="project" value="UniProtKB-ARBA"/>
</dbReference>
<dbReference type="GO" id="GO:0005525">
    <property type="term" value="F:GTP binding"/>
    <property type="evidence" value="ECO:0007669"/>
    <property type="project" value="UniProtKB-KW"/>
</dbReference>
<dbReference type="InterPro" id="IPR031157">
    <property type="entry name" value="G_TR_CS"/>
</dbReference>
<protein>
    <recommendedName>
        <fullName evidence="5">Tr-type G domain-containing protein</fullName>
    </recommendedName>
</protein>
<keyword evidence="1" id="KW-0547">Nucleotide-binding</keyword>
<dbReference type="GO" id="GO:0003924">
    <property type="term" value="F:GTPase activity"/>
    <property type="evidence" value="ECO:0007669"/>
    <property type="project" value="InterPro"/>
</dbReference>
<evidence type="ECO:0000256" key="3">
    <source>
        <dbReference type="ARBA" id="ARBA00023128"/>
    </source>
</evidence>
<keyword evidence="2" id="KW-0648">Protein biosynthesis</keyword>
<evidence type="ECO:0000259" key="5">
    <source>
        <dbReference type="PROSITE" id="PS51722"/>
    </source>
</evidence>
<evidence type="ECO:0000256" key="2">
    <source>
        <dbReference type="ARBA" id="ARBA00022917"/>
    </source>
</evidence>
<evidence type="ECO:0000256" key="1">
    <source>
        <dbReference type="ARBA" id="ARBA00022741"/>
    </source>
</evidence>
<evidence type="ECO:0000313" key="6">
    <source>
        <dbReference type="EMBL" id="CEK76291.1"/>
    </source>
</evidence>
<dbReference type="PANTHER" id="PTHR43261:SF1">
    <property type="entry name" value="RIBOSOME-RELEASING FACTOR 2, MITOCHONDRIAL"/>
    <property type="match status" value="1"/>
</dbReference>
<dbReference type="AlphaFoldDB" id="A0A0B7A8G0"/>
<dbReference type="EMBL" id="HACG01029426">
    <property type="protein sequence ID" value="CEK76291.1"/>
    <property type="molecule type" value="Transcribed_RNA"/>
</dbReference>
<accession>A0A0B7A8G0</accession>
<dbReference type="PROSITE" id="PS00301">
    <property type="entry name" value="G_TR_1"/>
    <property type="match status" value="1"/>
</dbReference>
<dbReference type="PRINTS" id="PR00315">
    <property type="entry name" value="ELONGATNFCT"/>
</dbReference>
<dbReference type="GO" id="GO:0032790">
    <property type="term" value="P:ribosome disassembly"/>
    <property type="evidence" value="ECO:0007669"/>
    <property type="project" value="TreeGrafter"/>
</dbReference>